<name>A0A858RL38_9BACT</name>
<feature type="transmembrane region" description="Helical" evidence="7">
    <location>
        <begin position="44"/>
        <end position="65"/>
    </location>
</feature>
<evidence type="ECO:0000256" key="7">
    <source>
        <dbReference type="SAM" id="Phobius"/>
    </source>
</evidence>
<feature type="signal peptide" evidence="8">
    <location>
        <begin position="1"/>
        <end position="22"/>
    </location>
</feature>
<dbReference type="KEGG" id="luo:HHL09_17835"/>
<evidence type="ECO:0000256" key="6">
    <source>
        <dbReference type="RuleBase" id="RU004057"/>
    </source>
</evidence>
<keyword evidence="5 7" id="KW-0472">Membrane</keyword>
<gene>
    <name evidence="10" type="ORF">HHL09_17835</name>
</gene>
<feature type="transmembrane region" description="Helical" evidence="7">
    <location>
        <begin position="182"/>
        <end position="210"/>
    </location>
</feature>
<feature type="chain" id="PRO_5032425693" evidence="8">
    <location>
        <begin position="23"/>
        <end position="260"/>
    </location>
</feature>
<comment type="similarity">
    <text evidence="6">Belongs to the exbB/tolQ family.</text>
</comment>
<keyword evidence="6" id="KW-0813">Transport</keyword>
<dbReference type="Pfam" id="PF01618">
    <property type="entry name" value="MotA_ExbB"/>
    <property type="match status" value="1"/>
</dbReference>
<feature type="transmembrane region" description="Helical" evidence="7">
    <location>
        <begin position="141"/>
        <end position="162"/>
    </location>
</feature>
<keyword evidence="3 7" id="KW-0812">Transmembrane</keyword>
<dbReference type="PANTHER" id="PTHR30625:SF17">
    <property type="entry name" value="TOLQ-RELATED"/>
    <property type="match status" value="1"/>
</dbReference>
<dbReference type="Proteomes" id="UP000501812">
    <property type="component" value="Chromosome"/>
</dbReference>
<evidence type="ECO:0000256" key="4">
    <source>
        <dbReference type="ARBA" id="ARBA00022989"/>
    </source>
</evidence>
<protein>
    <submittedName>
        <fullName evidence="10">MotA/TolQ/ExbB proton channel family protein</fullName>
    </submittedName>
</protein>
<keyword evidence="11" id="KW-1185">Reference proteome</keyword>
<sequence>MKKTIQAATAVAALLVPMAVSAAEAAHAPGEKKTLIDTYIEGGWVMHVLLVCSIAMVWLIIDIWMRTNRPKMTPPEDVTTAQELFRAGDYVGAYQAMKAGISPFAEVVRAGLGSVGHGKDATEEALYSTVDKINSTLQTRINYLSVIGVCAPMIGLLGTVGGMKGAFGSLGSTGLSGGVGELAGHIGEVLVATATGLLVAIPAFAAFYFLRNKLQGAIHHLQETSERLFRNAPYEYLQNTDVGQEETYAALPNWIDAPEG</sequence>
<accession>A0A858RL38</accession>
<dbReference type="RefSeq" id="WP_169455988.1">
    <property type="nucleotide sequence ID" value="NZ_CP051774.1"/>
</dbReference>
<keyword evidence="2" id="KW-1003">Cell membrane</keyword>
<proteinExistence type="inferred from homology"/>
<reference evidence="10 11" key="1">
    <citation type="submission" date="2020-04" db="EMBL/GenBank/DDBJ databases">
        <title>Luteolibacter sp. G-1-1-1 isolated from soil.</title>
        <authorList>
            <person name="Dahal R.H."/>
        </authorList>
    </citation>
    <scope>NUCLEOTIDE SEQUENCE [LARGE SCALE GENOMIC DNA]</scope>
    <source>
        <strain evidence="10 11">G-1-1-1</strain>
    </source>
</reference>
<dbReference type="GO" id="GO:0017038">
    <property type="term" value="P:protein import"/>
    <property type="evidence" value="ECO:0007669"/>
    <property type="project" value="TreeGrafter"/>
</dbReference>
<evidence type="ECO:0000256" key="1">
    <source>
        <dbReference type="ARBA" id="ARBA00004651"/>
    </source>
</evidence>
<evidence type="ECO:0000256" key="3">
    <source>
        <dbReference type="ARBA" id="ARBA00022692"/>
    </source>
</evidence>
<evidence type="ECO:0000259" key="9">
    <source>
        <dbReference type="Pfam" id="PF01618"/>
    </source>
</evidence>
<organism evidence="10 11">
    <name type="scientific">Luteolibacter luteus</name>
    <dbReference type="NCBI Taxonomy" id="2728835"/>
    <lineage>
        <taxon>Bacteria</taxon>
        <taxon>Pseudomonadati</taxon>
        <taxon>Verrucomicrobiota</taxon>
        <taxon>Verrucomicrobiia</taxon>
        <taxon>Verrucomicrobiales</taxon>
        <taxon>Verrucomicrobiaceae</taxon>
        <taxon>Luteolibacter</taxon>
    </lineage>
</organism>
<dbReference type="InterPro" id="IPR050790">
    <property type="entry name" value="ExbB/TolQ_transport"/>
</dbReference>
<dbReference type="EMBL" id="CP051774">
    <property type="protein sequence ID" value="QJE97562.1"/>
    <property type="molecule type" value="Genomic_DNA"/>
</dbReference>
<feature type="domain" description="MotA/TolQ/ExbB proton channel" evidence="9">
    <location>
        <begin position="103"/>
        <end position="222"/>
    </location>
</feature>
<dbReference type="InterPro" id="IPR002898">
    <property type="entry name" value="MotA_ExbB_proton_chnl"/>
</dbReference>
<evidence type="ECO:0000256" key="2">
    <source>
        <dbReference type="ARBA" id="ARBA00022475"/>
    </source>
</evidence>
<dbReference type="GO" id="GO:0005886">
    <property type="term" value="C:plasma membrane"/>
    <property type="evidence" value="ECO:0007669"/>
    <property type="project" value="UniProtKB-SubCell"/>
</dbReference>
<comment type="subcellular location">
    <subcellularLocation>
        <location evidence="1">Cell membrane</location>
        <topology evidence="1">Multi-pass membrane protein</topology>
    </subcellularLocation>
    <subcellularLocation>
        <location evidence="6">Membrane</location>
        <topology evidence="6">Multi-pass membrane protein</topology>
    </subcellularLocation>
</comment>
<evidence type="ECO:0000256" key="5">
    <source>
        <dbReference type="ARBA" id="ARBA00023136"/>
    </source>
</evidence>
<evidence type="ECO:0000313" key="10">
    <source>
        <dbReference type="EMBL" id="QJE97562.1"/>
    </source>
</evidence>
<dbReference type="AlphaFoldDB" id="A0A858RL38"/>
<keyword evidence="6" id="KW-0653">Protein transport</keyword>
<keyword evidence="4 7" id="KW-1133">Transmembrane helix</keyword>
<evidence type="ECO:0000313" key="11">
    <source>
        <dbReference type="Proteomes" id="UP000501812"/>
    </source>
</evidence>
<keyword evidence="8" id="KW-0732">Signal</keyword>
<evidence type="ECO:0000256" key="8">
    <source>
        <dbReference type="SAM" id="SignalP"/>
    </source>
</evidence>
<dbReference type="PANTHER" id="PTHR30625">
    <property type="entry name" value="PROTEIN TOLQ"/>
    <property type="match status" value="1"/>
</dbReference>